<dbReference type="KEGG" id="tvs:TRAVEDRAFT_54789"/>
<organism evidence="2 3">
    <name type="scientific">Trametes versicolor (strain FP-101664)</name>
    <name type="common">White-rot fungus</name>
    <name type="synonym">Coriolus versicolor</name>
    <dbReference type="NCBI Taxonomy" id="717944"/>
    <lineage>
        <taxon>Eukaryota</taxon>
        <taxon>Fungi</taxon>
        <taxon>Dikarya</taxon>
        <taxon>Basidiomycota</taxon>
        <taxon>Agaricomycotina</taxon>
        <taxon>Agaricomycetes</taxon>
        <taxon>Polyporales</taxon>
        <taxon>Polyporaceae</taxon>
        <taxon>Trametes</taxon>
    </lineage>
</organism>
<feature type="region of interest" description="Disordered" evidence="1">
    <location>
        <begin position="1"/>
        <end position="119"/>
    </location>
</feature>
<dbReference type="RefSeq" id="XP_008045917.1">
    <property type="nucleotide sequence ID" value="XM_008047726.1"/>
</dbReference>
<keyword evidence="3" id="KW-1185">Reference proteome</keyword>
<name>R7S619_TRAVS</name>
<accession>R7S619</accession>
<feature type="compositionally biased region" description="Basic and acidic residues" evidence="1">
    <location>
        <begin position="106"/>
        <end position="119"/>
    </location>
</feature>
<sequence>MPQVNTFPRPHTIPHRSSHPILHCPAFPRPSGETTSLARPQPRLNGPSFRAMCRPSPAANTPPAPRRAAIRSPRGARNTSKRAVDSSSTRTSRRAPVRPLDGALEDPPRADARVRAVAL</sequence>
<feature type="compositionally biased region" description="Low complexity" evidence="1">
    <location>
        <begin position="66"/>
        <end position="77"/>
    </location>
</feature>
<dbReference type="AlphaFoldDB" id="R7S619"/>
<evidence type="ECO:0000256" key="1">
    <source>
        <dbReference type="SAM" id="MobiDB-lite"/>
    </source>
</evidence>
<protein>
    <submittedName>
        <fullName evidence="2">Uncharacterized protein</fullName>
    </submittedName>
</protein>
<gene>
    <name evidence="2" type="ORF">TRAVEDRAFT_54789</name>
</gene>
<dbReference type="GeneID" id="19417536"/>
<proteinExistence type="predicted"/>
<evidence type="ECO:0000313" key="2">
    <source>
        <dbReference type="EMBL" id="EIW51198.1"/>
    </source>
</evidence>
<dbReference type="EMBL" id="JH711960">
    <property type="protein sequence ID" value="EIW51198.1"/>
    <property type="molecule type" value="Genomic_DNA"/>
</dbReference>
<dbReference type="Proteomes" id="UP000054317">
    <property type="component" value="Unassembled WGS sequence"/>
</dbReference>
<evidence type="ECO:0000313" key="3">
    <source>
        <dbReference type="Proteomes" id="UP000054317"/>
    </source>
</evidence>
<reference evidence="3" key="1">
    <citation type="journal article" date="2012" name="Science">
        <title>The Paleozoic origin of enzymatic lignin decomposition reconstructed from 31 fungal genomes.</title>
        <authorList>
            <person name="Floudas D."/>
            <person name="Binder M."/>
            <person name="Riley R."/>
            <person name="Barry K."/>
            <person name="Blanchette R.A."/>
            <person name="Henrissat B."/>
            <person name="Martinez A.T."/>
            <person name="Otillar R."/>
            <person name="Spatafora J.W."/>
            <person name="Yadav J.S."/>
            <person name="Aerts A."/>
            <person name="Benoit I."/>
            <person name="Boyd A."/>
            <person name="Carlson A."/>
            <person name="Copeland A."/>
            <person name="Coutinho P.M."/>
            <person name="de Vries R.P."/>
            <person name="Ferreira P."/>
            <person name="Findley K."/>
            <person name="Foster B."/>
            <person name="Gaskell J."/>
            <person name="Glotzer D."/>
            <person name="Gorecki P."/>
            <person name="Heitman J."/>
            <person name="Hesse C."/>
            <person name="Hori C."/>
            <person name="Igarashi K."/>
            <person name="Jurgens J.A."/>
            <person name="Kallen N."/>
            <person name="Kersten P."/>
            <person name="Kohler A."/>
            <person name="Kuees U."/>
            <person name="Kumar T.K.A."/>
            <person name="Kuo A."/>
            <person name="LaButti K."/>
            <person name="Larrondo L.F."/>
            <person name="Lindquist E."/>
            <person name="Ling A."/>
            <person name="Lombard V."/>
            <person name="Lucas S."/>
            <person name="Lundell T."/>
            <person name="Martin R."/>
            <person name="McLaughlin D.J."/>
            <person name="Morgenstern I."/>
            <person name="Morin E."/>
            <person name="Murat C."/>
            <person name="Nagy L.G."/>
            <person name="Nolan M."/>
            <person name="Ohm R.A."/>
            <person name="Patyshakuliyeva A."/>
            <person name="Rokas A."/>
            <person name="Ruiz-Duenas F.J."/>
            <person name="Sabat G."/>
            <person name="Salamov A."/>
            <person name="Samejima M."/>
            <person name="Schmutz J."/>
            <person name="Slot J.C."/>
            <person name="St John F."/>
            <person name="Stenlid J."/>
            <person name="Sun H."/>
            <person name="Sun S."/>
            <person name="Syed K."/>
            <person name="Tsang A."/>
            <person name="Wiebenga A."/>
            <person name="Young D."/>
            <person name="Pisabarro A."/>
            <person name="Eastwood D.C."/>
            <person name="Martin F."/>
            <person name="Cullen D."/>
            <person name="Grigoriev I.V."/>
            <person name="Hibbett D.S."/>
        </authorList>
    </citation>
    <scope>NUCLEOTIDE SEQUENCE [LARGE SCALE GENOMIC DNA]</scope>
    <source>
        <strain evidence="3">FP-101664</strain>
    </source>
</reference>